<dbReference type="Proteomes" id="UP001320706">
    <property type="component" value="Unassembled WGS sequence"/>
</dbReference>
<evidence type="ECO:0000313" key="2">
    <source>
        <dbReference type="Proteomes" id="UP001320706"/>
    </source>
</evidence>
<dbReference type="EMBL" id="JAMKPW020000013">
    <property type="protein sequence ID" value="KAK8211557.1"/>
    <property type="molecule type" value="Genomic_DNA"/>
</dbReference>
<evidence type="ECO:0000313" key="1">
    <source>
        <dbReference type="EMBL" id="KAK8211557.1"/>
    </source>
</evidence>
<organism evidence="1 2">
    <name type="scientific">Zalaria obscura</name>
    <dbReference type="NCBI Taxonomy" id="2024903"/>
    <lineage>
        <taxon>Eukaryota</taxon>
        <taxon>Fungi</taxon>
        <taxon>Dikarya</taxon>
        <taxon>Ascomycota</taxon>
        <taxon>Pezizomycotina</taxon>
        <taxon>Dothideomycetes</taxon>
        <taxon>Dothideomycetidae</taxon>
        <taxon>Dothideales</taxon>
        <taxon>Zalariaceae</taxon>
        <taxon>Zalaria</taxon>
    </lineage>
</organism>
<proteinExistence type="predicted"/>
<protein>
    <submittedName>
        <fullName evidence="1">Uncharacterized protein</fullName>
    </submittedName>
</protein>
<comment type="caution">
    <text evidence="1">The sequence shown here is derived from an EMBL/GenBank/DDBJ whole genome shotgun (WGS) entry which is preliminary data.</text>
</comment>
<gene>
    <name evidence="1" type="ORF">M8818_003212</name>
</gene>
<accession>A0ACC3SG02</accession>
<sequence length="183" mass="20199">MSGISHMLPEADGSTAKWGTHGVQELDSPDDVAELPGSAVPYFKLPGSKVGKEEPIEESKDEQNSVNAADLGRAGDAETDAREGREGDMSQRVPLNTMREARQAKVKPLLQVDCIWACECLLQWPLQANRVDILTYFDVVDVPIGTWGRGAGLIRIHTLQFKCMSYIITMRDARLGAIRYLNI</sequence>
<reference evidence="1" key="1">
    <citation type="submission" date="2024-02" db="EMBL/GenBank/DDBJ databases">
        <title>Metagenome Assembled Genome of Zalaria obscura JY119.</title>
        <authorList>
            <person name="Vighnesh L."/>
            <person name="Jagadeeshwari U."/>
            <person name="Venkata Ramana C."/>
            <person name="Sasikala C."/>
        </authorList>
    </citation>
    <scope>NUCLEOTIDE SEQUENCE</scope>
    <source>
        <strain evidence="1">JY119</strain>
    </source>
</reference>
<name>A0ACC3SG02_9PEZI</name>
<keyword evidence="2" id="KW-1185">Reference proteome</keyword>